<proteinExistence type="predicted"/>
<organism evidence="17 18">
    <name type="scientific">Neodothiora populina</name>
    <dbReference type="NCBI Taxonomy" id="2781224"/>
    <lineage>
        <taxon>Eukaryota</taxon>
        <taxon>Fungi</taxon>
        <taxon>Dikarya</taxon>
        <taxon>Ascomycota</taxon>
        <taxon>Pezizomycotina</taxon>
        <taxon>Dothideomycetes</taxon>
        <taxon>Dothideomycetidae</taxon>
        <taxon>Dothideales</taxon>
        <taxon>Dothioraceae</taxon>
        <taxon>Neodothiora</taxon>
    </lineage>
</organism>
<keyword evidence="10" id="KW-0963">Cytoplasm</keyword>
<dbReference type="SMART" id="SM00027">
    <property type="entry name" value="EH"/>
    <property type="match status" value="3"/>
</dbReference>
<dbReference type="CDD" id="cd14270">
    <property type="entry name" value="UBA"/>
    <property type="match status" value="1"/>
</dbReference>
<dbReference type="Pfam" id="PF12763">
    <property type="entry name" value="EH"/>
    <property type="match status" value="3"/>
</dbReference>
<feature type="region of interest" description="Disordered" evidence="13">
    <location>
        <begin position="1278"/>
        <end position="1405"/>
    </location>
</feature>
<evidence type="ECO:0000313" key="18">
    <source>
        <dbReference type="Proteomes" id="UP001562354"/>
    </source>
</evidence>
<feature type="coiled-coil region" evidence="12">
    <location>
        <begin position="551"/>
        <end position="669"/>
    </location>
</feature>
<comment type="function">
    <text evidence="11">Component of the PAN1 actin cytoskeleton-regulatory complex required for the internalization of endosomes during actin-coupled endocytosis. The complex links the site of endocytosis to the cell membrane-associated actin cytoskeleton. Mediates uptake of external molecules and vacuolar degradation of plasma membrane proteins. Plays a role in the proper organization of the cell membrane-associated actin cytoskeleton and promotes its destabilization.</text>
</comment>
<dbReference type="SUPFAM" id="SSF47473">
    <property type="entry name" value="EF-hand"/>
    <property type="match status" value="3"/>
</dbReference>
<evidence type="ECO:0000259" key="16">
    <source>
        <dbReference type="PROSITE" id="PS50222"/>
    </source>
</evidence>
<feature type="compositionally biased region" description="Polar residues" evidence="13">
    <location>
        <begin position="847"/>
        <end position="858"/>
    </location>
</feature>
<dbReference type="Gene3D" id="1.10.238.10">
    <property type="entry name" value="EF-hand"/>
    <property type="match status" value="3"/>
</dbReference>
<dbReference type="SUPFAM" id="SSF46934">
    <property type="entry name" value="UBA-like"/>
    <property type="match status" value="1"/>
</dbReference>
<name>A0ABR3PKC4_9PEZI</name>
<feature type="compositionally biased region" description="Basic and acidic residues" evidence="13">
    <location>
        <begin position="1096"/>
        <end position="1105"/>
    </location>
</feature>
<dbReference type="PROSITE" id="PS50031">
    <property type="entry name" value="EH"/>
    <property type="match status" value="3"/>
</dbReference>
<feature type="compositionally biased region" description="Polar residues" evidence="13">
    <location>
        <begin position="1364"/>
        <end position="1378"/>
    </location>
</feature>
<feature type="compositionally biased region" description="Pro residues" evidence="13">
    <location>
        <begin position="378"/>
        <end position="391"/>
    </location>
</feature>
<dbReference type="SMART" id="SM00054">
    <property type="entry name" value="EFh"/>
    <property type="match status" value="3"/>
</dbReference>
<evidence type="ECO:0008006" key="19">
    <source>
        <dbReference type="Google" id="ProtNLM"/>
    </source>
</evidence>
<dbReference type="Pfam" id="PF00627">
    <property type="entry name" value="UBA"/>
    <property type="match status" value="1"/>
</dbReference>
<accession>A0ABR3PKC4</accession>
<feature type="compositionally biased region" description="Basic and acidic residues" evidence="13">
    <location>
        <begin position="762"/>
        <end position="781"/>
    </location>
</feature>
<feature type="compositionally biased region" description="Low complexity" evidence="13">
    <location>
        <begin position="986"/>
        <end position="1003"/>
    </location>
</feature>
<feature type="compositionally biased region" description="Polar residues" evidence="13">
    <location>
        <begin position="1282"/>
        <end position="1302"/>
    </location>
</feature>
<evidence type="ECO:0000256" key="13">
    <source>
        <dbReference type="SAM" id="MobiDB-lite"/>
    </source>
</evidence>
<evidence type="ECO:0000256" key="10">
    <source>
        <dbReference type="ARBA" id="ARBA00023212"/>
    </source>
</evidence>
<dbReference type="InterPro" id="IPR011992">
    <property type="entry name" value="EF-hand-dom_pair"/>
</dbReference>
<dbReference type="RefSeq" id="XP_069202726.1">
    <property type="nucleotide sequence ID" value="XM_069344898.1"/>
</dbReference>
<comment type="subunit">
    <text evidence="4">Component of the PAN1 actin cytoskeleton-regulatory complex.</text>
</comment>
<keyword evidence="7" id="KW-0106">Calcium</keyword>
<feature type="domain" description="EF-hand" evidence="16">
    <location>
        <begin position="337"/>
        <end position="372"/>
    </location>
</feature>
<evidence type="ECO:0000256" key="4">
    <source>
        <dbReference type="ARBA" id="ARBA00011159"/>
    </source>
</evidence>
<dbReference type="InterPro" id="IPR000261">
    <property type="entry name" value="EH_dom"/>
</dbReference>
<comment type="subcellular location">
    <subcellularLocation>
        <location evidence="3">Cell membrane</location>
        <topology evidence="3">Peripheral membrane protein</topology>
        <orientation evidence="3">Cytoplasmic side</orientation>
    </subcellularLocation>
    <subcellularLocation>
        <location evidence="2">Cytoplasm</location>
        <location evidence="2">Cytoskeleton</location>
        <location evidence="2">Actin patch</location>
    </subcellularLocation>
    <subcellularLocation>
        <location evidence="1">Endosome membrane</location>
        <topology evidence="1">Peripheral membrane protein</topology>
        <orientation evidence="1">Cytoplasmic side</orientation>
    </subcellularLocation>
</comment>
<dbReference type="PROSITE" id="PS50222">
    <property type="entry name" value="EF_HAND_2"/>
    <property type="match status" value="1"/>
</dbReference>
<dbReference type="InterPro" id="IPR009060">
    <property type="entry name" value="UBA-like_sf"/>
</dbReference>
<reference evidence="17 18" key="1">
    <citation type="submission" date="2024-07" db="EMBL/GenBank/DDBJ databases">
        <title>Draft sequence of the Neodothiora populina.</title>
        <authorList>
            <person name="Drown D.D."/>
            <person name="Schuette U.S."/>
            <person name="Buechlein A.B."/>
            <person name="Rusch D.R."/>
            <person name="Winton L.W."/>
            <person name="Adams G.A."/>
        </authorList>
    </citation>
    <scope>NUCLEOTIDE SEQUENCE [LARGE SCALE GENOMIC DNA]</scope>
    <source>
        <strain evidence="17 18">CPC 39397</strain>
    </source>
</reference>
<evidence type="ECO:0000256" key="9">
    <source>
        <dbReference type="ARBA" id="ARBA00023203"/>
    </source>
</evidence>
<feature type="region of interest" description="Disordered" evidence="13">
    <location>
        <begin position="721"/>
        <end position="747"/>
    </location>
</feature>
<sequence>MSVTTGTDINHPVLNLTAQEKQYYSTLFNQADTDSLGVVTGEVAVNFFEKTRVAPNVLGEIWQIADSENRGLLTKPGFCVALRLIGHYQAGRDLSPDLAFKQGPLPKFEGVSIPPPPAVAVAPPAHPNSPALGVPPAGALQPQGTGIRIPPMTPDKVAQYSGLFERSGAQNGQLAGESAKAIFERAGLPNEILGRIWGLSDREGKGSLDMTEFIIAMHLVSSYKSRTLTALPSVLPPGLYEAAARRGAPPPHGSRNSGSIPSAIPRQLTGTQRAQSPLARATYGTPPPPMSAQSTGGWLITPQEKAKYDQFFSSIDTAGIGHLSGDQAVRFFSDSGLPEDSLAQIWDLADINSEGRLSRDEFAVAMYLIRQERSKPAGGPPLPAFLPPALIPPSLRNQPRPAAQTTAPAFDNAANTSQFPKSATEDLFGLDSPPKPAASTPALSAQTTGVPPVFGAPVSKDPFGANASSTPVSPQKTGFAPTPAASSSMFKPFMPSSAFGASLAAQHTGGSNASSQPAQARAMPPPSVMDDLLGEAPEDETKNITTDTTELANMSNQIGNLRNQMQDVQTKKETHQRDLSATNNQKRDLEMRLQQFRASYEQEVRAVKTLEEQLTASRTETTKLQKDLAMIEGAYQDLSTQHQTIAQQLHADQQENVSLKQRISQLNAEIAQLKPQVEKMRSDARQQKGMVAINKKQLATNEGERGNLQTAMSTLANEAEEWERQKALHEERERQHEEKGRQLQEREAQLAEKESLLKQREQEHLKTVEQHQSRAAEEQTREIASPRSAVVSPAASVSTNPFFRGAGATSPTGSVAPNHSAFDALFGPSFSQQQTHTETPPAVSFPANESGQSVSSEGRPTPSVTPPISAAHDHEHPPPPPESRQFTPNNLPMGTLQREGSLDSSVRAAAPASIDNRSVATGPVSSPFDGPNAFEPSPFGHENLTTPPAQTSGPALQGIHAGQLAAEPTQLPTPLPESENMPGAFPEETATPLTTQTTGQGPEIHAPVARAATHDDFDSAFADFGDAPQSKGKEPAHDAFNPVEHAHGSSTNVNDEFPAIRELEDSDSDSSSEHGFDDDFSAGPSAGNGAPLEPVEAEHVEHVEHAAPSIASPVASGMTAPGPFVTAAALRPHLGEDSRAVSEAPSISAQVSPPSYDASVEHHAGSGQLPPEFGGLLPSREDPTQSAVPHSVPHQAAPHTPTTATSDVFHDAGSRPISTSTDLGAAAHAAPVIAAAATEVKAEPVHDDFDDFDDLEEAREATVEDPDFGIESEVRGDEFTPTFDSPSHSISTVHGPSASSTTNGFSGFEGNNGSHHHANPSLSTAFANTQPSQPSADWDAIFSGLDTSPAVNTEPTFPGLDPAQATSPVNSGPTTANMSGLPFPGVDNTREAGPSSSNLQPTKPALGRAITNTGEHDDPTVKRLVGMGFNRDKAVKALEDYDYNIEKAIDYLTSTA</sequence>
<evidence type="ECO:0000256" key="1">
    <source>
        <dbReference type="ARBA" id="ARBA00004125"/>
    </source>
</evidence>
<feature type="compositionally biased region" description="Basic and acidic residues" evidence="13">
    <location>
        <begin position="722"/>
        <end position="747"/>
    </location>
</feature>
<keyword evidence="18" id="KW-1185">Reference proteome</keyword>
<dbReference type="SMART" id="SM00165">
    <property type="entry name" value="UBA"/>
    <property type="match status" value="1"/>
</dbReference>
<feature type="compositionally biased region" description="Polar residues" evidence="13">
    <location>
        <begin position="1320"/>
        <end position="1335"/>
    </location>
</feature>
<feature type="region of interest" description="Disordered" evidence="13">
    <location>
        <begin position="762"/>
        <end position="795"/>
    </location>
</feature>
<keyword evidence="8 12" id="KW-0175">Coiled coil</keyword>
<evidence type="ECO:0000256" key="5">
    <source>
        <dbReference type="ARBA" id="ARBA00022583"/>
    </source>
</evidence>
<evidence type="ECO:0000259" key="15">
    <source>
        <dbReference type="PROSITE" id="PS50031"/>
    </source>
</evidence>
<feature type="compositionally biased region" description="Polar residues" evidence="13">
    <location>
        <begin position="1345"/>
        <end position="1355"/>
    </location>
</feature>
<evidence type="ECO:0000259" key="14">
    <source>
        <dbReference type="PROSITE" id="PS50030"/>
    </source>
</evidence>
<feature type="domain" description="UBA" evidence="14">
    <location>
        <begin position="1415"/>
        <end position="1455"/>
    </location>
</feature>
<feature type="region of interest" description="Disordered" evidence="13">
    <location>
        <begin position="504"/>
        <end position="534"/>
    </location>
</feature>
<feature type="region of interest" description="Disordered" evidence="13">
    <location>
        <begin position="376"/>
        <end position="485"/>
    </location>
</feature>
<dbReference type="PROSITE" id="PS00018">
    <property type="entry name" value="EF_HAND_1"/>
    <property type="match status" value="1"/>
</dbReference>
<evidence type="ECO:0000256" key="7">
    <source>
        <dbReference type="ARBA" id="ARBA00022837"/>
    </source>
</evidence>
<feature type="compositionally biased region" description="Polar residues" evidence="13">
    <location>
        <begin position="943"/>
        <end position="954"/>
    </location>
</feature>
<dbReference type="CDD" id="cd00052">
    <property type="entry name" value="EH"/>
    <property type="match status" value="3"/>
</dbReference>
<dbReference type="Proteomes" id="UP001562354">
    <property type="component" value="Unassembled WGS sequence"/>
</dbReference>
<feature type="compositionally biased region" description="Low complexity" evidence="13">
    <location>
        <begin position="785"/>
        <end position="795"/>
    </location>
</feature>
<dbReference type="GeneID" id="95978851"/>
<dbReference type="EMBL" id="JBFMKM010000004">
    <property type="protein sequence ID" value="KAL1306454.1"/>
    <property type="molecule type" value="Genomic_DNA"/>
</dbReference>
<feature type="region of interest" description="Disordered" evidence="13">
    <location>
        <begin position="243"/>
        <end position="296"/>
    </location>
</feature>
<evidence type="ECO:0000313" key="17">
    <source>
        <dbReference type="EMBL" id="KAL1306454.1"/>
    </source>
</evidence>
<feature type="compositionally biased region" description="Low complexity" evidence="13">
    <location>
        <begin position="1303"/>
        <end position="1313"/>
    </location>
</feature>
<evidence type="ECO:0000256" key="6">
    <source>
        <dbReference type="ARBA" id="ARBA00022753"/>
    </source>
</evidence>
<feature type="region of interest" description="Disordered" evidence="13">
    <location>
        <begin position="1135"/>
        <end position="1220"/>
    </location>
</feature>
<dbReference type="PANTHER" id="PTHR11216:SF170">
    <property type="entry name" value="DYNAMIN ASSOCIATED PROTEIN 160, ISOFORM D"/>
    <property type="match status" value="1"/>
</dbReference>
<protein>
    <recommendedName>
        <fullName evidence="19">Cytoskeletal adapter protein sagA</fullName>
    </recommendedName>
</protein>
<dbReference type="PANTHER" id="PTHR11216">
    <property type="entry name" value="EH DOMAIN"/>
    <property type="match status" value="1"/>
</dbReference>
<evidence type="ECO:0000256" key="3">
    <source>
        <dbReference type="ARBA" id="ARBA00004413"/>
    </source>
</evidence>
<evidence type="ECO:0000256" key="12">
    <source>
        <dbReference type="SAM" id="Coils"/>
    </source>
</evidence>
<feature type="region of interest" description="Disordered" evidence="13">
    <location>
        <begin position="969"/>
        <end position="1007"/>
    </location>
</feature>
<evidence type="ECO:0000256" key="8">
    <source>
        <dbReference type="ARBA" id="ARBA00023054"/>
    </source>
</evidence>
<feature type="domain" description="EH" evidence="15">
    <location>
        <begin position="304"/>
        <end position="397"/>
    </location>
</feature>
<dbReference type="InterPro" id="IPR002048">
    <property type="entry name" value="EF_hand_dom"/>
</dbReference>
<comment type="caution">
    <text evidence="17">The sequence shown here is derived from an EMBL/GenBank/DDBJ whole genome shotgun (WGS) entry which is preliminary data.</text>
</comment>
<evidence type="ECO:0000256" key="11">
    <source>
        <dbReference type="ARBA" id="ARBA00025194"/>
    </source>
</evidence>
<keyword evidence="10" id="KW-0206">Cytoskeleton</keyword>
<feature type="compositionally biased region" description="Low complexity" evidence="13">
    <location>
        <begin position="1193"/>
        <end position="1205"/>
    </location>
</feature>
<feature type="domain" description="EH" evidence="15">
    <location>
        <begin position="20"/>
        <end position="120"/>
    </location>
</feature>
<dbReference type="PROSITE" id="PS50030">
    <property type="entry name" value="UBA"/>
    <property type="match status" value="1"/>
</dbReference>
<keyword evidence="9" id="KW-0009">Actin-binding</keyword>
<evidence type="ECO:0000256" key="2">
    <source>
        <dbReference type="ARBA" id="ARBA00004134"/>
    </source>
</evidence>
<gene>
    <name evidence="17" type="ORF">AAFC00_005152</name>
</gene>
<feature type="compositionally biased region" description="Low complexity" evidence="13">
    <location>
        <begin position="398"/>
        <end position="409"/>
    </location>
</feature>
<feature type="compositionally biased region" description="Polar residues" evidence="13">
    <location>
        <begin position="466"/>
        <end position="476"/>
    </location>
</feature>
<feature type="domain" description="EH" evidence="15">
    <location>
        <begin position="156"/>
        <end position="246"/>
    </location>
</feature>
<keyword evidence="5" id="KW-0254">Endocytosis</keyword>
<keyword evidence="6" id="KW-0967">Endosome</keyword>
<dbReference type="InterPro" id="IPR015940">
    <property type="entry name" value="UBA"/>
</dbReference>
<dbReference type="Gene3D" id="1.10.8.10">
    <property type="entry name" value="DNA helicase RuvA subunit, C-terminal domain"/>
    <property type="match status" value="1"/>
</dbReference>
<feature type="region of interest" description="Disordered" evidence="13">
    <location>
        <begin position="1019"/>
        <end position="1121"/>
    </location>
</feature>
<dbReference type="InterPro" id="IPR018247">
    <property type="entry name" value="EF_Hand_1_Ca_BS"/>
</dbReference>
<feature type="compositionally biased region" description="Polar residues" evidence="13">
    <location>
        <begin position="508"/>
        <end position="518"/>
    </location>
</feature>
<feature type="region of interest" description="Disordered" evidence="13">
    <location>
        <begin position="831"/>
        <end position="956"/>
    </location>
</feature>